<comment type="subcellular location">
    <subcellularLocation>
        <location evidence="2">Cell membrane</location>
        <topology evidence="2">Multi-pass membrane protein</topology>
    </subcellularLocation>
</comment>
<keyword evidence="4" id="KW-1003">Cell membrane</keyword>
<keyword evidence="8" id="KW-0418">Kinase</keyword>
<evidence type="ECO:0000256" key="3">
    <source>
        <dbReference type="ARBA" id="ARBA00012438"/>
    </source>
</evidence>
<keyword evidence="7" id="KW-0812">Transmembrane</keyword>
<dbReference type="SMART" id="SM00387">
    <property type="entry name" value="HATPase_c"/>
    <property type="match status" value="1"/>
</dbReference>
<dbReference type="EC" id="2.7.13.3" evidence="3"/>
<keyword evidence="6" id="KW-0808">Transferase</keyword>
<proteinExistence type="predicted"/>
<evidence type="ECO:0000256" key="2">
    <source>
        <dbReference type="ARBA" id="ARBA00004651"/>
    </source>
</evidence>
<evidence type="ECO:0000256" key="1">
    <source>
        <dbReference type="ARBA" id="ARBA00000085"/>
    </source>
</evidence>
<dbReference type="PANTHER" id="PTHR43547:SF10">
    <property type="entry name" value="SENSOR HISTIDINE KINASE DCUS"/>
    <property type="match status" value="1"/>
</dbReference>
<dbReference type="SUPFAM" id="SSF55890">
    <property type="entry name" value="Sporulation response regulatory protein Spo0B"/>
    <property type="match status" value="1"/>
</dbReference>
<dbReference type="AlphaFoldDB" id="A0A4P6MV09"/>
<dbReference type="OrthoDB" id="9792686at2"/>
<keyword evidence="9" id="KW-0472">Membrane</keyword>
<evidence type="ECO:0000256" key="10">
    <source>
        <dbReference type="ARBA" id="ARBA00023012"/>
    </source>
</evidence>
<dbReference type="InterPro" id="IPR036890">
    <property type="entry name" value="HATPase_C_sf"/>
</dbReference>
<comment type="catalytic activity">
    <reaction evidence="1">
        <text>ATP + protein L-histidine = ADP + protein N-phospho-L-histidine.</text>
        <dbReference type="EC" id="2.7.13.3"/>
    </reaction>
</comment>
<dbReference type="EMBL" id="CP036164">
    <property type="protein sequence ID" value="QBF45655.1"/>
    <property type="molecule type" value="Genomic_DNA"/>
</dbReference>
<organism evidence="12 13">
    <name type="scientific">Janibacter limosus</name>
    <dbReference type="NCBI Taxonomy" id="53458"/>
    <lineage>
        <taxon>Bacteria</taxon>
        <taxon>Bacillati</taxon>
        <taxon>Actinomycetota</taxon>
        <taxon>Actinomycetes</taxon>
        <taxon>Micrococcales</taxon>
        <taxon>Intrasporangiaceae</taxon>
        <taxon>Janibacter</taxon>
    </lineage>
</organism>
<dbReference type="InterPro" id="IPR004358">
    <property type="entry name" value="Sig_transdc_His_kin-like_C"/>
</dbReference>
<evidence type="ECO:0000256" key="8">
    <source>
        <dbReference type="ARBA" id="ARBA00022777"/>
    </source>
</evidence>
<evidence type="ECO:0000256" key="5">
    <source>
        <dbReference type="ARBA" id="ARBA00022553"/>
    </source>
</evidence>
<protein>
    <recommendedName>
        <fullName evidence="3">histidine kinase</fullName>
        <ecNumber evidence="3">2.7.13.3</ecNumber>
    </recommendedName>
</protein>
<dbReference type="PRINTS" id="PR00344">
    <property type="entry name" value="BCTRLSENSOR"/>
</dbReference>
<reference evidence="12 13" key="1">
    <citation type="submission" date="2019-02" db="EMBL/GenBank/DDBJ databases">
        <title>Genomic data mining of an Antarctic deep-sea actinobacterium, Janibacterlimosus P3-3-X1.</title>
        <authorList>
            <person name="Liao L."/>
            <person name="Chen B."/>
        </authorList>
    </citation>
    <scope>NUCLEOTIDE SEQUENCE [LARGE SCALE GENOMIC DNA]</scope>
    <source>
        <strain evidence="12 13">P3-3-X1</strain>
    </source>
</reference>
<keyword evidence="13" id="KW-1185">Reference proteome</keyword>
<dbReference type="InterPro" id="IPR005467">
    <property type="entry name" value="His_kinase_dom"/>
</dbReference>
<keyword evidence="9" id="KW-1133">Transmembrane helix</keyword>
<dbReference type="SUPFAM" id="SSF103190">
    <property type="entry name" value="Sensory domain-like"/>
    <property type="match status" value="1"/>
</dbReference>
<sequence length="535" mass="56234">MWSLRSRSRRWSLAAQFLVWQLLALLLVLGVVAAITVQQSTEDFRSSRQTRMLAVAESLAATPVVRSELVEGGNRRALEGQIGRAASLSGARRVQLVGLDGRVAASTDASETGTLATLGTPVGDGRSWSGDLRLDGEDTVGGQAPVIGDDQQVLGTALVVEDYPSWSERLLDAAPDLLLFLGAAAALGVTGAFGLSRLIRRQTRGLEPADIARLADHQEALLTGIHEGVIGVNGVGVMTLVNTSAQELLGLTEGDVGRPVTDLHLHHGVAAFLGEDGDSDPTLIVVEDRTLVLTRRRTFFDGRAVGTVTTMVDRSDLLALQSQVSAQASITDALRAQTHEFDNRLHTISGLVQLAEYDEVVALIADVNRRRTEISDSVTRHVEDPRVAALLIAKVTAASEVGIDLSVEPESSLPRLDPATAADVITVMGNLIDNALDATRAHGGRESSVRLTMEPGGGPLVRVADTGPGIAPEDIERVFERGWSTKPMGAAGRGIGLALVQAVCSRGGGRVTVTQGDHGAVFTASLGGGGPWESG</sequence>
<dbReference type="Proteomes" id="UP000290408">
    <property type="component" value="Chromosome"/>
</dbReference>
<dbReference type="Pfam" id="PF02518">
    <property type="entry name" value="HATPase_c"/>
    <property type="match status" value="1"/>
</dbReference>
<dbReference type="InterPro" id="IPR003594">
    <property type="entry name" value="HATPase_dom"/>
</dbReference>
<accession>A0A4P6MV09</accession>
<feature type="domain" description="Histidine kinase" evidence="11">
    <location>
        <begin position="336"/>
        <end position="530"/>
    </location>
</feature>
<keyword evidence="10" id="KW-0902">Two-component regulatory system</keyword>
<evidence type="ECO:0000256" key="4">
    <source>
        <dbReference type="ARBA" id="ARBA00022475"/>
    </source>
</evidence>
<dbReference type="PANTHER" id="PTHR43547">
    <property type="entry name" value="TWO-COMPONENT HISTIDINE KINASE"/>
    <property type="match status" value="1"/>
</dbReference>
<keyword evidence="5" id="KW-0597">Phosphoprotein</keyword>
<evidence type="ECO:0000313" key="12">
    <source>
        <dbReference type="EMBL" id="QBF45655.1"/>
    </source>
</evidence>
<dbReference type="GO" id="GO:0005886">
    <property type="term" value="C:plasma membrane"/>
    <property type="evidence" value="ECO:0007669"/>
    <property type="project" value="UniProtKB-SubCell"/>
</dbReference>
<dbReference type="Gene3D" id="3.30.565.10">
    <property type="entry name" value="Histidine kinase-like ATPase, C-terminal domain"/>
    <property type="match status" value="1"/>
</dbReference>
<dbReference type="GO" id="GO:0000155">
    <property type="term" value="F:phosphorelay sensor kinase activity"/>
    <property type="evidence" value="ECO:0007669"/>
    <property type="project" value="InterPro"/>
</dbReference>
<dbReference type="STRING" id="1216970.GCA_001570985_00433"/>
<dbReference type="InterPro" id="IPR039506">
    <property type="entry name" value="SPOB_a"/>
</dbReference>
<evidence type="ECO:0000313" key="13">
    <source>
        <dbReference type="Proteomes" id="UP000290408"/>
    </source>
</evidence>
<dbReference type="KEGG" id="jli:EXU32_04880"/>
<evidence type="ECO:0000256" key="6">
    <source>
        <dbReference type="ARBA" id="ARBA00022679"/>
    </source>
</evidence>
<dbReference type="PROSITE" id="PS50109">
    <property type="entry name" value="HIS_KIN"/>
    <property type="match status" value="1"/>
</dbReference>
<evidence type="ECO:0000256" key="9">
    <source>
        <dbReference type="ARBA" id="ARBA00022989"/>
    </source>
</evidence>
<evidence type="ECO:0000259" key="11">
    <source>
        <dbReference type="PROSITE" id="PS50109"/>
    </source>
</evidence>
<dbReference type="GO" id="GO:0005524">
    <property type="term" value="F:ATP binding"/>
    <property type="evidence" value="ECO:0007669"/>
    <property type="project" value="UniProtKB-KW"/>
</dbReference>
<dbReference type="Gene3D" id="3.30.450.20">
    <property type="entry name" value="PAS domain"/>
    <property type="match status" value="2"/>
</dbReference>
<dbReference type="Pfam" id="PF14689">
    <property type="entry name" value="SPOB_a"/>
    <property type="match status" value="1"/>
</dbReference>
<dbReference type="InterPro" id="IPR016120">
    <property type="entry name" value="Sig_transdc_His_kin_SpoOB"/>
</dbReference>
<dbReference type="Gene3D" id="1.10.287.130">
    <property type="match status" value="1"/>
</dbReference>
<name>A0A4P6MV09_9MICO</name>
<gene>
    <name evidence="12" type="ORF">EXU32_04880</name>
</gene>
<evidence type="ECO:0000256" key="7">
    <source>
        <dbReference type="ARBA" id="ARBA00022692"/>
    </source>
</evidence>
<dbReference type="InterPro" id="IPR029151">
    <property type="entry name" value="Sensor-like_sf"/>
</dbReference>
<dbReference type="SUPFAM" id="SSF55874">
    <property type="entry name" value="ATPase domain of HSP90 chaperone/DNA topoisomerase II/histidine kinase"/>
    <property type="match status" value="1"/>
</dbReference>